<reference evidence="1 2" key="1">
    <citation type="submission" date="2018-07" db="EMBL/GenBank/DDBJ databases">
        <title>Genome sequencing of Moraxellaceae gen. HYN0046.</title>
        <authorList>
            <person name="Kim M."/>
            <person name="Yi H."/>
        </authorList>
    </citation>
    <scope>NUCLEOTIDE SEQUENCE [LARGE SCALE GENOMIC DNA]</scope>
    <source>
        <strain evidence="1 2">HYN0046</strain>
    </source>
</reference>
<evidence type="ECO:0008006" key="3">
    <source>
        <dbReference type="Google" id="ProtNLM"/>
    </source>
</evidence>
<dbReference type="RefSeq" id="WP_114897856.1">
    <property type="nucleotide sequence ID" value="NZ_CP031222.1"/>
</dbReference>
<dbReference type="AlphaFoldDB" id="A0A345P387"/>
<organism evidence="1 2">
    <name type="scientific">Aquirhabdus parva</name>
    <dbReference type="NCBI Taxonomy" id="2283318"/>
    <lineage>
        <taxon>Bacteria</taxon>
        <taxon>Pseudomonadati</taxon>
        <taxon>Pseudomonadota</taxon>
        <taxon>Gammaproteobacteria</taxon>
        <taxon>Moraxellales</taxon>
        <taxon>Moraxellaceae</taxon>
        <taxon>Aquirhabdus</taxon>
    </lineage>
</organism>
<sequence length="406" mass="45544">MSQPRYVRRLSALERYSLVLDRVYRYHVDAILEGRGHVDTAQLQRAVDQAAAANPAIRVRLRGFLAYTKWVDSGISPQVREMPLSDWDGNSERGAAFLKERFDVMRGGAVVDVLVVPCRDGYTRIVFRALHAAFDGRGCLHWVNEICRAMRGDALHGSDSSLTDLDIQAQYENQIEPEPPQPPSNCIPVIPPAVDHTQQPLAYIWRRTVIDNNVSQMLTRTAVFLAEWARKREEGDVGFTIPIDYRGLRTNEMSIGNLTGYVRLTVPPNATSRQLMQQLIGKIRAKADCRQFPGIRKLLWMPVWLMLRQLMPKVDAILHTVTPALPSGGIVSMGNFVPQDYSFEGFDAHMLYGIPGAVGKLNVVFINYPNYTVVSIAAPATYNDHGQLDELITAFQQHFSNTGITP</sequence>
<proteinExistence type="predicted"/>
<dbReference type="Proteomes" id="UP000253940">
    <property type="component" value="Chromosome"/>
</dbReference>
<accession>A0A345P387</accession>
<dbReference type="OrthoDB" id="2472181at2"/>
<protein>
    <recommendedName>
        <fullName evidence="3">Condensation domain-containing protein</fullName>
    </recommendedName>
</protein>
<dbReference type="SUPFAM" id="SSF52777">
    <property type="entry name" value="CoA-dependent acyltransferases"/>
    <property type="match status" value="1"/>
</dbReference>
<keyword evidence="2" id="KW-1185">Reference proteome</keyword>
<evidence type="ECO:0000313" key="1">
    <source>
        <dbReference type="EMBL" id="AXI01746.1"/>
    </source>
</evidence>
<dbReference type="InterPro" id="IPR023213">
    <property type="entry name" value="CAT-like_dom_sf"/>
</dbReference>
<dbReference type="Gene3D" id="3.30.559.10">
    <property type="entry name" value="Chloramphenicol acetyltransferase-like domain"/>
    <property type="match status" value="1"/>
</dbReference>
<dbReference type="EMBL" id="CP031222">
    <property type="protein sequence ID" value="AXI01746.1"/>
    <property type="molecule type" value="Genomic_DNA"/>
</dbReference>
<evidence type="ECO:0000313" key="2">
    <source>
        <dbReference type="Proteomes" id="UP000253940"/>
    </source>
</evidence>
<name>A0A345P387_9GAMM</name>
<dbReference type="KEGG" id="mbah:HYN46_01880"/>
<gene>
    <name evidence="1" type="ORF">HYN46_01880</name>
</gene>